<dbReference type="GO" id="GO:0005829">
    <property type="term" value="C:cytosol"/>
    <property type="evidence" value="ECO:0007669"/>
    <property type="project" value="TreeGrafter"/>
</dbReference>
<dbReference type="AlphaFoldDB" id="A0A4D7AW16"/>
<evidence type="ECO:0000256" key="1">
    <source>
        <dbReference type="ARBA" id="ARBA00023015"/>
    </source>
</evidence>
<keyword evidence="3" id="KW-0804">Transcription</keyword>
<dbReference type="PANTHER" id="PTHR24567:SF26">
    <property type="entry name" value="REGULATORY PROTEIN YEIL"/>
    <property type="match status" value="1"/>
</dbReference>
<keyword evidence="7" id="KW-1185">Reference proteome</keyword>
<dbReference type="InterPro" id="IPR000595">
    <property type="entry name" value="cNMP-bd_dom"/>
</dbReference>
<dbReference type="GO" id="GO:0003677">
    <property type="term" value="F:DNA binding"/>
    <property type="evidence" value="ECO:0007669"/>
    <property type="project" value="UniProtKB-KW"/>
</dbReference>
<dbReference type="PROSITE" id="PS51063">
    <property type="entry name" value="HTH_CRP_2"/>
    <property type="match status" value="1"/>
</dbReference>
<evidence type="ECO:0000313" key="6">
    <source>
        <dbReference type="EMBL" id="QCI60046.1"/>
    </source>
</evidence>
<feature type="domain" description="HTH crp-type" evidence="5">
    <location>
        <begin position="137"/>
        <end position="202"/>
    </location>
</feature>
<dbReference type="InterPro" id="IPR012318">
    <property type="entry name" value="HTH_CRP"/>
</dbReference>
<dbReference type="SMART" id="SM00100">
    <property type="entry name" value="cNMP"/>
    <property type="match status" value="1"/>
</dbReference>
<dbReference type="KEGG" id="obj:EIO64_13160"/>
<keyword evidence="2" id="KW-0238">DNA-binding</keyword>
<dbReference type="RefSeq" id="WP_136891479.1">
    <property type="nucleotide sequence ID" value="NZ_CP034413.3"/>
</dbReference>
<gene>
    <name evidence="6" type="ORF">EIO64_13160</name>
</gene>
<evidence type="ECO:0000256" key="3">
    <source>
        <dbReference type="ARBA" id="ARBA00023163"/>
    </source>
</evidence>
<accession>A0A4D7AW16</accession>
<evidence type="ECO:0000259" key="5">
    <source>
        <dbReference type="PROSITE" id="PS51063"/>
    </source>
</evidence>
<protein>
    <submittedName>
        <fullName evidence="6">Crp/Fnr family transcriptional regulator</fullName>
    </submittedName>
</protein>
<reference evidence="7" key="1">
    <citation type="submission" date="2018-12" db="EMBL/GenBank/DDBJ databases">
        <title>Dusodibacter welbiota gen. nov., sp. nov., isolated from human faeces and emended description of the Oscillibacter genus.</title>
        <authorList>
            <person name="Le Roy T."/>
            <person name="Van der Smissen P."/>
            <person name="Delzenne N."/>
            <person name="Muccioli G."/>
            <person name="Collet J.F."/>
            <person name="Cani P.D."/>
        </authorList>
    </citation>
    <scope>NUCLEOTIDE SEQUENCE [LARGE SCALE GENOMIC DNA]</scope>
    <source>
        <strain evidence="7">J115</strain>
    </source>
</reference>
<evidence type="ECO:0000256" key="2">
    <source>
        <dbReference type="ARBA" id="ARBA00023125"/>
    </source>
</evidence>
<dbReference type="Pfam" id="PF13545">
    <property type="entry name" value="HTH_Crp_2"/>
    <property type="match status" value="1"/>
</dbReference>
<dbReference type="EMBL" id="CP034413">
    <property type="protein sequence ID" value="QCI60046.1"/>
    <property type="molecule type" value="Genomic_DNA"/>
</dbReference>
<proteinExistence type="predicted"/>
<dbReference type="Pfam" id="PF00027">
    <property type="entry name" value="cNMP_binding"/>
    <property type="match status" value="1"/>
</dbReference>
<dbReference type="CDD" id="cd00038">
    <property type="entry name" value="CAP_ED"/>
    <property type="match status" value="1"/>
</dbReference>
<evidence type="ECO:0000313" key="7">
    <source>
        <dbReference type="Proteomes" id="UP000298642"/>
    </source>
</evidence>
<name>A0A4D7AW16_9FIRM</name>
<dbReference type="SUPFAM" id="SSF46785">
    <property type="entry name" value="Winged helix' DNA-binding domain"/>
    <property type="match status" value="1"/>
</dbReference>
<dbReference type="Gene3D" id="2.60.120.10">
    <property type="entry name" value="Jelly Rolls"/>
    <property type="match status" value="1"/>
</dbReference>
<sequence length="238" mass="26754">MSGDIQISPHVGELFVKYGVRRQYRSGEVLLEKGALSAQAGFLVKGQLRTFCLGPSGDEISLFYLGPGNLFGSSALVYHAKVMVSVSAISPAEVYLLAADRFWKLWQEHGYPPQDLMAHFVRRITMLSDYICCSHFLEDDKRVAYFLHTCCASSGPSIPYTHEQIAAITGMSRVSVTRILKQFREAGILRQSYRRIEILAPSGCLRSLPPWDIFWTEPLSESAKNFSEKGLAFLAHWR</sequence>
<dbReference type="GO" id="GO:0003700">
    <property type="term" value="F:DNA-binding transcription factor activity"/>
    <property type="evidence" value="ECO:0007669"/>
    <property type="project" value="TreeGrafter"/>
</dbReference>
<dbReference type="PROSITE" id="PS50042">
    <property type="entry name" value="CNMP_BINDING_3"/>
    <property type="match status" value="1"/>
</dbReference>
<dbReference type="PANTHER" id="PTHR24567">
    <property type="entry name" value="CRP FAMILY TRANSCRIPTIONAL REGULATORY PROTEIN"/>
    <property type="match status" value="1"/>
</dbReference>
<dbReference type="InterPro" id="IPR036390">
    <property type="entry name" value="WH_DNA-bd_sf"/>
</dbReference>
<dbReference type="InterPro" id="IPR014710">
    <property type="entry name" value="RmlC-like_jellyroll"/>
</dbReference>
<dbReference type="SUPFAM" id="SSF51206">
    <property type="entry name" value="cAMP-binding domain-like"/>
    <property type="match status" value="1"/>
</dbReference>
<dbReference type="InterPro" id="IPR018490">
    <property type="entry name" value="cNMP-bd_dom_sf"/>
</dbReference>
<dbReference type="Proteomes" id="UP000298642">
    <property type="component" value="Chromosome"/>
</dbReference>
<evidence type="ECO:0000259" key="4">
    <source>
        <dbReference type="PROSITE" id="PS50042"/>
    </source>
</evidence>
<dbReference type="InterPro" id="IPR050397">
    <property type="entry name" value="Env_Response_Regulators"/>
</dbReference>
<dbReference type="SMART" id="SM00419">
    <property type="entry name" value="HTH_CRP"/>
    <property type="match status" value="1"/>
</dbReference>
<organism evidence="6 7">
    <name type="scientific">Dysosmobacter welbionis</name>
    <dbReference type="NCBI Taxonomy" id="2093857"/>
    <lineage>
        <taxon>Bacteria</taxon>
        <taxon>Bacillati</taxon>
        <taxon>Bacillota</taxon>
        <taxon>Clostridia</taxon>
        <taxon>Eubacteriales</taxon>
        <taxon>Oscillospiraceae</taxon>
        <taxon>Dysosmobacter</taxon>
    </lineage>
</organism>
<feature type="domain" description="Cyclic nucleotide-binding" evidence="4">
    <location>
        <begin position="22"/>
        <end position="123"/>
    </location>
</feature>
<keyword evidence="1" id="KW-0805">Transcription regulation</keyword>